<evidence type="ECO:0000313" key="3">
    <source>
        <dbReference type="EMBL" id="WLV23814.1"/>
    </source>
</evidence>
<dbReference type="SUPFAM" id="SSF53067">
    <property type="entry name" value="Actin-like ATPase domain"/>
    <property type="match status" value="2"/>
</dbReference>
<dbReference type="InterPro" id="IPR003494">
    <property type="entry name" value="SHS2_FtsA"/>
</dbReference>
<evidence type="ECO:0000259" key="2">
    <source>
        <dbReference type="SMART" id="SM00842"/>
    </source>
</evidence>
<evidence type="ECO:0000256" key="1">
    <source>
        <dbReference type="PROSITE-ProRule" id="PRU00182"/>
    </source>
</evidence>
<dbReference type="InterPro" id="IPR043129">
    <property type="entry name" value="ATPase_NBD"/>
</dbReference>
<dbReference type="Gene3D" id="3.30.1490.300">
    <property type="match status" value="1"/>
</dbReference>
<dbReference type="PANTHER" id="PTHR32432:SF3">
    <property type="entry name" value="ETHANOLAMINE UTILIZATION PROTEIN EUTJ"/>
    <property type="match status" value="1"/>
</dbReference>
<sequence>MNEQIFALDIGTRTVTGILLEKEGKDYSVAACHTEEHEERAMLDGQIHDVLQVAEIVNRVKQTLENGEGSLKKVYAAAAGRSLKTKRASASLPLKNALSNAAMITDLEFSAIFQAQQALVEEDGAQLGYYCVGYSIVEYRLDGERIGSLIDQVGNIAEAEVIATFLPKVVVESLLAALERADLELAALTLEPIAAIRVLVPESMRRLNVALVDIGAGTSDIAITEDGTVSAYGMVPIAGDEITERISDAYLLDYPLAEEMKRSISAHGEATVADILGFETTVELDEFMKTIAPASEHLADAITKEILSLNGEPPRAVMMIGGGSLTPGLPALVAEKLNLPENRVAVRSVSAIQNLRNADKLTDGPDFVTPVGIAIAGEEKPVHYITVHVNDKPVRMFEMRDLTVGDCLVQAGIELGKFYGKPGEGKIITVNGKPRTVAGSLGRAPRLLLNGKQVTSSAIIQNGDYIEIRQGQNGENAKHMLKEVINNTDGLDLIVNGEQTHIKQELMINGRPAQPEDILQDGDAITFNHVRTIGDLKKFMGELEAEVSSSVTVFVNDQMVQLSNGKGRQYLLNDRAAQNSDIVQIGDRIDVINAEGFYDKDTTSVLDVLQALGHEPWRELDIFFDGKPVHLKEQKVEIRREEDLLAFEERVYHEDELKLTKKIETPFIFQDVFRYVDVDLTKASGRFELTINNEKAAFDSPVQAGDQLAINWIVSE</sequence>
<gene>
    <name evidence="3" type="primary">pilM</name>
    <name evidence="3" type="ORF">QR721_09185</name>
</gene>
<dbReference type="SMART" id="SM00842">
    <property type="entry name" value="FtsA"/>
    <property type="match status" value="1"/>
</dbReference>
<keyword evidence="4" id="KW-1185">Reference proteome</keyword>
<dbReference type="CDD" id="cd24004">
    <property type="entry name" value="ASKHA_NBD_PilM-like"/>
    <property type="match status" value="1"/>
</dbReference>
<proteinExistence type="predicted"/>
<dbReference type="Pfam" id="PF11104">
    <property type="entry name" value="PilM_2"/>
    <property type="match status" value="1"/>
</dbReference>
<dbReference type="Proteomes" id="UP001180087">
    <property type="component" value="Chromosome"/>
</dbReference>
<dbReference type="Gene3D" id="3.30.420.40">
    <property type="match status" value="2"/>
</dbReference>
<organism evidence="3 4">
    <name type="scientific">Aciduricibacillus chroicocephali</name>
    <dbReference type="NCBI Taxonomy" id="3054939"/>
    <lineage>
        <taxon>Bacteria</taxon>
        <taxon>Bacillati</taxon>
        <taxon>Bacillota</taxon>
        <taxon>Bacilli</taxon>
        <taxon>Bacillales</taxon>
        <taxon>Bacillaceae</taxon>
        <taxon>Aciduricibacillus</taxon>
    </lineage>
</organism>
<feature type="domain" description="SHS2" evidence="2">
    <location>
        <begin position="5"/>
        <end position="199"/>
    </location>
</feature>
<dbReference type="PANTHER" id="PTHR32432">
    <property type="entry name" value="CELL DIVISION PROTEIN FTSA-RELATED"/>
    <property type="match status" value="1"/>
</dbReference>
<keyword evidence="1" id="KW-0694">RNA-binding</keyword>
<dbReference type="PROSITE" id="PS50889">
    <property type="entry name" value="S4"/>
    <property type="match status" value="1"/>
</dbReference>
<dbReference type="EMBL" id="CP129113">
    <property type="protein sequence ID" value="WLV23814.1"/>
    <property type="molecule type" value="Genomic_DNA"/>
</dbReference>
<reference evidence="3" key="1">
    <citation type="submission" date="2023-06" db="EMBL/GenBank/DDBJ databases">
        <title>A Treasure from Seagulls: Isolation and Description of Aciduricobacillus qingdaonensis gen. nov., sp. nov., a Rare Obligately Uric Acid-utilizing Member in the Family Bacillaceae.</title>
        <authorList>
            <person name="Liu W."/>
            <person name="Wang B."/>
        </authorList>
    </citation>
    <scope>NUCLEOTIDE SEQUENCE</scope>
    <source>
        <strain evidence="3">44XB</strain>
    </source>
</reference>
<protein>
    <submittedName>
        <fullName evidence="3">Pilus assembly protein PilM</fullName>
    </submittedName>
</protein>
<name>A0ABY9KSC7_9BACI</name>
<dbReference type="RefSeq" id="WP_348026206.1">
    <property type="nucleotide sequence ID" value="NZ_CP129113.1"/>
</dbReference>
<dbReference type="InterPro" id="IPR005883">
    <property type="entry name" value="PilM"/>
</dbReference>
<evidence type="ECO:0000313" key="4">
    <source>
        <dbReference type="Proteomes" id="UP001180087"/>
    </source>
</evidence>
<accession>A0ABY9KSC7</accession>
<dbReference type="InterPro" id="IPR050696">
    <property type="entry name" value="FtsA/MreB"/>
</dbReference>